<sequence length="57" mass="6423">MTGQRRKGPAQKSAMFDQKRQFEEEVSGNVRRKGQDPSPDDRERGETSDKDKAAADV</sequence>
<gene>
    <name evidence="2" type="ORF">GON01_11360</name>
</gene>
<dbReference type="AlphaFoldDB" id="A0A6I4J267"/>
<organism evidence="2 3">
    <name type="scientific">Sphingomonas horti</name>
    <dbReference type="NCBI Taxonomy" id="2682842"/>
    <lineage>
        <taxon>Bacteria</taxon>
        <taxon>Pseudomonadati</taxon>
        <taxon>Pseudomonadota</taxon>
        <taxon>Alphaproteobacteria</taxon>
        <taxon>Sphingomonadales</taxon>
        <taxon>Sphingomonadaceae</taxon>
        <taxon>Sphingomonas</taxon>
    </lineage>
</organism>
<protein>
    <submittedName>
        <fullName evidence="2">Uncharacterized protein</fullName>
    </submittedName>
</protein>
<name>A0A6I4J267_9SPHN</name>
<proteinExistence type="predicted"/>
<evidence type="ECO:0000256" key="1">
    <source>
        <dbReference type="SAM" id="MobiDB-lite"/>
    </source>
</evidence>
<feature type="compositionally biased region" description="Basic and acidic residues" evidence="1">
    <location>
        <begin position="33"/>
        <end position="57"/>
    </location>
</feature>
<reference evidence="2 3" key="1">
    <citation type="submission" date="2019-12" db="EMBL/GenBank/DDBJ databases">
        <authorList>
            <person name="Huq M.A."/>
        </authorList>
    </citation>
    <scope>NUCLEOTIDE SEQUENCE [LARGE SCALE GENOMIC DNA]</scope>
    <source>
        <strain evidence="2 3">MAH-20</strain>
    </source>
</reference>
<dbReference type="Proteomes" id="UP000441389">
    <property type="component" value="Unassembled WGS sequence"/>
</dbReference>
<feature type="region of interest" description="Disordered" evidence="1">
    <location>
        <begin position="1"/>
        <end position="57"/>
    </location>
</feature>
<dbReference type="RefSeq" id="WP_157027459.1">
    <property type="nucleotide sequence ID" value="NZ_WQMS01000013.1"/>
</dbReference>
<evidence type="ECO:0000313" key="3">
    <source>
        <dbReference type="Proteomes" id="UP000441389"/>
    </source>
</evidence>
<evidence type="ECO:0000313" key="2">
    <source>
        <dbReference type="EMBL" id="MVO78525.1"/>
    </source>
</evidence>
<keyword evidence="3" id="KW-1185">Reference proteome</keyword>
<dbReference type="EMBL" id="WQMS01000013">
    <property type="protein sequence ID" value="MVO78525.1"/>
    <property type="molecule type" value="Genomic_DNA"/>
</dbReference>
<comment type="caution">
    <text evidence="2">The sequence shown here is derived from an EMBL/GenBank/DDBJ whole genome shotgun (WGS) entry which is preliminary data.</text>
</comment>
<accession>A0A6I4J267</accession>